<sequence length="207" mass="23806">MGRKKDHDYFGMLAEGTAYACKAAELLHDNLKEFDPEKLPKHIEEMHKVEHAADIAKHDMLGKLLKEFITVIDREDILKLADAIDDVTDGLEDVLLRMYMYNIKTLRKDALEFSAIIIQCCREMKAMMEGFSNFRKSKTIRDSIIEINRLEEDGDKLFSQAMHSLYKEAGDPVEIMAWTLLYDQLEHCCDLCEDVAEAVDQVILTNS</sequence>
<evidence type="ECO:0000256" key="1">
    <source>
        <dbReference type="ARBA" id="ARBA00008591"/>
    </source>
</evidence>
<dbReference type="PANTHER" id="PTHR37298">
    <property type="entry name" value="UPF0111 PROTEIN YKAA"/>
    <property type="match status" value="1"/>
</dbReference>
<organism evidence="2 3">
    <name type="scientific">Candidatus Allocopromorpha excrementigallinarum</name>
    <dbReference type="NCBI Taxonomy" id="2840742"/>
    <lineage>
        <taxon>Bacteria</taxon>
        <taxon>Bacillati</taxon>
        <taxon>Bacillota</taxon>
        <taxon>Clostridia</taxon>
        <taxon>Eubacteriales</taxon>
        <taxon>Eubacteriaceae</taxon>
        <taxon>Eubacteriaceae incertae sedis</taxon>
        <taxon>Candidatus Allocopromorpha</taxon>
    </lineage>
</organism>
<protein>
    <submittedName>
        <fullName evidence="2">DUF47 family protein</fullName>
    </submittedName>
</protein>
<dbReference type="InterPro" id="IPR038078">
    <property type="entry name" value="PhoU-like_sf"/>
</dbReference>
<comment type="similarity">
    <text evidence="1">Belongs to the UPF0111 family.</text>
</comment>
<evidence type="ECO:0000313" key="2">
    <source>
        <dbReference type="EMBL" id="HIU25775.1"/>
    </source>
</evidence>
<dbReference type="AlphaFoldDB" id="A0A9D1L6A5"/>
<reference evidence="2" key="1">
    <citation type="submission" date="2020-10" db="EMBL/GenBank/DDBJ databases">
        <authorList>
            <person name="Gilroy R."/>
        </authorList>
    </citation>
    <scope>NUCLEOTIDE SEQUENCE</scope>
    <source>
        <strain evidence="2">ChiHcec3-6078</strain>
    </source>
</reference>
<dbReference type="Proteomes" id="UP000824090">
    <property type="component" value="Unassembled WGS sequence"/>
</dbReference>
<proteinExistence type="inferred from homology"/>
<evidence type="ECO:0000313" key="3">
    <source>
        <dbReference type="Proteomes" id="UP000824090"/>
    </source>
</evidence>
<reference evidence="2" key="2">
    <citation type="journal article" date="2021" name="PeerJ">
        <title>Extensive microbial diversity within the chicken gut microbiome revealed by metagenomics and culture.</title>
        <authorList>
            <person name="Gilroy R."/>
            <person name="Ravi A."/>
            <person name="Getino M."/>
            <person name="Pursley I."/>
            <person name="Horton D.L."/>
            <person name="Alikhan N.F."/>
            <person name="Baker D."/>
            <person name="Gharbi K."/>
            <person name="Hall N."/>
            <person name="Watson M."/>
            <person name="Adriaenssens E.M."/>
            <person name="Foster-Nyarko E."/>
            <person name="Jarju S."/>
            <person name="Secka A."/>
            <person name="Antonio M."/>
            <person name="Oren A."/>
            <person name="Chaudhuri R.R."/>
            <person name="La Ragione R."/>
            <person name="Hildebrand F."/>
            <person name="Pallen M.J."/>
        </authorList>
    </citation>
    <scope>NUCLEOTIDE SEQUENCE</scope>
    <source>
        <strain evidence="2">ChiHcec3-6078</strain>
    </source>
</reference>
<name>A0A9D1L6A5_9FIRM</name>
<dbReference type="Pfam" id="PF01865">
    <property type="entry name" value="PhoU_div"/>
    <property type="match status" value="1"/>
</dbReference>
<accession>A0A9D1L6A5</accession>
<gene>
    <name evidence="2" type="ORF">IAC50_04705</name>
</gene>
<dbReference type="EMBL" id="DVMP01000087">
    <property type="protein sequence ID" value="HIU25775.1"/>
    <property type="molecule type" value="Genomic_DNA"/>
</dbReference>
<dbReference type="InterPro" id="IPR052912">
    <property type="entry name" value="UPF0111_domain"/>
</dbReference>
<dbReference type="InterPro" id="IPR018445">
    <property type="entry name" value="Put_Phosphate_transp_reg"/>
</dbReference>
<dbReference type="PANTHER" id="PTHR37298:SF1">
    <property type="entry name" value="UPF0111 PROTEIN YKAA"/>
    <property type="match status" value="1"/>
</dbReference>
<dbReference type="SUPFAM" id="SSF109755">
    <property type="entry name" value="PhoU-like"/>
    <property type="match status" value="1"/>
</dbReference>
<comment type="caution">
    <text evidence="2">The sequence shown here is derived from an EMBL/GenBank/DDBJ whole genome shotgun (WGS) entry which is preliminary data.</text>
</comment>
<dbReference type="Gene3D" id="1.20.58.220">
    <property type="entry name" value="Phosphate transport system protein phou homolog 2, domain 2"/>
    <property type="match status" value="1"/>
</dbReference>